<evidence type="ECO:0000256" key="1">
    <source>
        <dbReference type="SAM" id="Phobius"/>
    </source>
</evidence>
<feature type="transmembrane region" description="Helical" evidence="1">
    <location>
        <begin position="34"/>
        <end position="55"/>
    </location>
</feature>
<dbReference type="EnsemblMetazoa" id="GAUT024406-RA">
    <property type="protein sequence ID" value="GAUT024406-PA"/>
    <property type="gene ID" value="GAUT024406"/>
</dbReference>
<keyword evidence="1" id="KW-0812">Transmembrane</keyword>
<reference evidence="2" key="1">
    <citation type="submission" date="2020-05" db="UniProtKB">
        <authorList>
            <consortium name="EnsemblMetazoa"/>
        </authorList>
    </citation>
    <scope>IDENTIFICATION</scope>
    <source>
        <strain evidence="2">TTRI</strain>
    </source>
</reference>
<dbReference type="AlphaFoldDB" id="A0A1A9V3E0"/>
<protein>
    <submittedName>
        <fullName evidence="2">Uncharacterized protein</fullName>
    </submittedName>
</protein>
<organism evidence="2 3">
    <name type="scientific">Glossina austeni</name>
    <name type="common">Savannah tsetse fly</name>
    <dbReference type="NCBI Taxonomy" id="7395"/>
    <lineage>
        <taxon>Eukaryota</taxon>
        <taxon>Metazoa</taxon>
        <taxon>Ecdysozoa</taxon>
        <taxon>Arthropoda</taxon>
        <taxon>Hexapoda</taxon>
        <taxon>Insecta</taxon>
        <taxon>Pterygota</taxon>
        <taxon>Neoptera</taxon>
        <taxon>Endopterygota</taxon>
        <taxon>Diptera</taxon>
        <taxon>Brachycera</taxon>
        <taxon>Muscomorpha</taxon>
        <taxon>Hippoboscoidea</taxon>
        <taxon>Glossinidae</taxon>
        <taxon>Glossina</taxon>
    </lineage>
</organism>
<keyword evidence="3" id="KW-1185">Reference proteome</keyword>
<evidence type="ECO:0000313" key="2">
    <source>
        <dbReference type="EnsemblMetazoa" id="GAUT024406-PA"/>
    </source>
</evidence>
<keyword evidence="1" id="KW-0472">Membrane</keyword>
<sequence length="114" mass="12718">MRYSSSGDGGGNICMAYVYSLSIKKSFITYHLMLQYSAILLQFFIAPIVAVSGWVHYKAKVFESLVQIGNVLHPLFARDLQYMKIGIEGCVTEASQTQHDVHSSDDSNCLDYPS</sequence>
<accession>A0A1A9V3E0</accession>
<name>A0A1A9V3E0_GLOAU</name>
<keyword evidence="1" id="KW-1133">Transmembrane helix</keyword>
<dbReference type="Proteomes" id="UP000078200">
    <property type="component" value="Unassembled WGS sequence"/>
</dbReference>
<evidence type="ECO:0000313" key="3">
    <source>
        <dbReference type="Proteomes" id="UP000078200"/>
    </source>
</evidence>
<dbReference type="VEuPathDB" id="VectorBase:GAUT024406"/>
<proteinExistence type="predicted"/>